<comment type="similarity">
    <text evidence="2">Belongs to the peptidase S9A family.</text>
</comment>
<dbReference type="PANTHER" id="PTHR11757">
    <property type="entry name" value="PROTEASE FAMILY S9A OLIGOPEPTIDASE"/>
    <property type="match status" value="1"/>
</dbReference>
<accession>A0A5C6VII8</accession>
<dbReference type="InterPro" id="IPR051543">
    <property type="entry name" value="Serine_Peptidase_S9A"/>
</dbReference>
<evidence type="ECO:0000256" key="3">
    <source>
        <dbReference type="ARBA" id="ARBA00022670"/>
    </source>
</evidence>
<evidence type="ECO:0000256" key="4">
    <source>
        <dbReference type="ARBA" id="ARBA00022729"/>
    </source>
</evidence>
<reference evidence="12 13" key="1">
    <citation type="submission" date="2019-08" db="EMBL/GenBank/DDBJ databases">
        <title>Genome of Luteibaculum oceani JCM 18817.</title>
        <authorList>
            <person name="Bowman J.P."/>
        </authorList>
    </citation>
    <scope>NUCLEOTIDE SEQUENCE [LARGE SCALE GENOMIC DNA]</scope>
    <source>
        <strain evidence="12 13">JCM 18817</strain>
    </source>
</reference>
<dbReference type="GO" id="GO:0006508">
    <property type="term" value="P:proteolysis"/>
    <property type="evidence" value="ECO:0007669"/>
    <property type="project" value="UniProtKB-KW"/>
</dbReference>
<dbReference type="InterPro" id="IPR029058">
    <property type="entry name" value="AB_hydrolase_fold"/>
</dbReference>
<keyword evidence="5" id="KW-0574">Periplasm</keyword>
<dbReference type="PRINTS" id="PR00862">
    <property type="entry name" value="PROLIGOPTASE"/>
</dbReference>
<comment type="subcellular location">
    <subcellularLocation>
        <location evidence="1">Periplasm</location>
    </subcellularLocation>
</comment>
<organism evidence="12 13">
    <name type="scientific">Luteibaculum oceani</name>
    <dbReference type="NCBI Taxonomy" id="1294296"/>
    <lineage>
        <taxon>Bacteria</taxon>
        <taxon>Pseudomonadati</taxon>
        <taxon>Bacteroidota</taxon>
        <taxon>Flavobacteriia</taxon>
        <taxon>Flavobacteriales</taxon>
        <taxon>Luteibaculaceae</taxon>
        <taxon>Luteibaculum</taxon>
    </lineage>
</organism>
<dbReference type="FunFam" id="3.40.50.1820:FF:000005">
    <property type="entry name" value="Prolyl endopeptidase"/>
    <property type="match status" value="1"/>
</dbReference>
<keyword evidence="4" id="KW-0732">Signal</keyword>
<evidence type="ECO:0000313" key="12">
    <source>
        <dbReference type="EMBL" id="TXC85382.1"/>
    </source>
</evidence>
<dbReference type="Proteomes" id="UP000321168">
    <property type="component" value="Unassembled WGS sequence"/>
</dbReference>
<dbReference type="Gene3D" id="2.130.10.120">
    <property type="entry name" value="Prolyl oligopeptidase, N-terminal domain"/>
    <property type="match status" value="1"/>
</dbReference>
<dbReference type="GO" id="GO:0042597">
    <property type="term" value="C:periplasmic space"/>
    <property type="evidence" value="ECO:0007669"/>
    <property type="project" value="UniProtKB-SubCell"/>
</dbReference>
<dbReference type="PANTHER" id="PTHR11757:SF19">
    <property type="entry name" value="PROLYL ENDOPEPTIDASE-LIKE"/>
    <property type="match status" value="1"/>
</dbReference>
<dbReference type="AlphaFoldDB" id="A0A5C6VII8"/>
<keyword evidence="13" id="KW-1185">Reference proteome</keyword>
<protein>
    <recommendedName>
        <fullName evidence="9">Proline-specific endopeptidase</fullName>
    </recommendedName>
</protein>
<feature type="domain" description="Peptidase S9A N-terminal" evidence="11">
    <location>
        <begin position="12"/>
        <end position="404"/>
    </location>
</feature>
<dbReference type="InterPro" id="IPR001375">
    <property type="entry name" value="Peptidase_S9_cat"/>
</dbReference>
<evidence type="ECO:0000313" key="13">
    <source>
        <dbReference type="Proteomes" id="UP000321168"/>
    </source>
</evidence>
<keyword evidence="6" id="KW-0378">Hydrolase</keyword>
<feature type="domain" description="Peptidase S9 prolyl oligopeptidase catalytic" evidence="10">
    <location>
        <begin position="463"/>
        <end position="673"/>
    </location>
</feature>
<comment type="function">
    <text evidence="8">Cleaves peptide bonds on the C-terminal side of prolyl residues within peptides that are up to approximately 30 amino acids long. Has an absolute requirement for an X-Pro bond in the trans configuration immediately preceding the Pro-Y scissible bond.</text>
</comment>
<dbReference type="Gene3D" id="3.40.50.1820">
    <property type="entry name" value="alpha/beta hydrolase"/>
    <property type="match status" value="1"/>
</dbReference>
<dbReference type="RefSeq" id="WP_147012765.1">
    <property type="nucleotide sequence ID" value="NZ_VORB01000001.1"/>
</dbReference>
<keyword evidence="3" id="KW-0645">Protease</keyword>
<evidence type="ECO:0000256" key="6">
    <source>
        <dbReference type="ARBA" id="ARBA00022801"/>
    </source>
</evidence>
<evidence type="ECO:0000256" key="2">
    <source>
        <dbReference type="ARBA" id="ARBA00005228"/>
    </source>
</evidence>
<dbReference type="Pfam" id="PF02897">
    <property type="entry name" value="Peptidase_S9_N"/>
    <property type="match status" value="1"/>
</dbReference>
<evidence type="ECO:0000256" key="9">
    <source>
        <dbReference type="ARBA" id="ARBA00081187"/>
    </source>
</evidence>
<dbReference type="EMBL" id="VORB01000001">
    <property type="protein sequence ID" value="TXC85382.1"/>
    <property type="molecule type" value="Genomic_DNA"/>
</dbReference>
<dbReference type="InterPro" id="IPR023302">
    <property type="entry name" value="Pept_S9A_N"/>
</dbReference>
<evidence type="ECO:0000259" key="10">
    <source>
        <dbReference type="Pfam" id="PF00326"/>
    </source>
</evidence>
<comment type="caution">
    <text evidence="12">The sequence shown here is derived from an EMBL/GenBank/DDBJ whole genome shotgun (WGS) entry which is preliminary data.</text>
</comment>
<dbReference type="SUPFAM" id="SSF53474">
    <property type="entry name" value="alpha/beta-Hydrolases"/>
    <property type="match status" value="1"/>
</dbReference>
<name>A0A5C6VII8_9FLAO</name>
<sequence length="681" mass="79144">MAQIPDCEKYPYVHLKHKHRRIDNYYWLNQRDNPEVLDYLKRENDYTAAYLKSSEKFMEDLFHEMKNRIVEDDQSVPYKKNGYWYQTKYAKGKEYAISTRRKGDLTAKEEIFLDENIQAEGHSYYAVASKSISPNNQWLCFGEDTVGRRLYTLRFKDLFSGEFVGEQIEGTTGRALWAGDNKTVFYTKKDPETLRCNQVWRHTFGTNQDQDVLVYEEVNPEFDCGIYKTKCQTYIVIGSSSSTSTEFHYLPTTEPDAELRLFLPRAPKHEYSLTHYEGNFYMLSNHEGQNFGFYKCDPANPEIENWETIIAPNDNILLESVEIFKDYFVVVERKGGLVYLRVLPTHGEPAYYIPFNDPTYSVDLEVNVEFDTEELRFGYTSLTTPTSIFSYNLRTKEQQTLKQQKVLGEFNVKDYQSERIWAKGKDGVEIPISLVYKKGFKDQKRKPLLLYGYGSYGVSLDPYFSTIRLSLLNRGYCFAIAHIRGGEDLGRPWYENAKWLKKKNTFNDFISCGEHLLETGWVDKDALYAMGGSAGGMLMGTVMNMRPELWAGIVAQVPFVDVVTTMLDESIPLTTGEYEEWGNPNDKEYYDYMLSYSPYDNVEKTNYPPLLVTSGYHDSQVQYWEPTKWVAKLRDYKTDNNPLLLYTEMEAGHGGVSGRFEQLKEVAREYAFLFGLEGIKE</sequence>
<gene>
    <name evidence="12" type="ORF">FRX97_01790</name>
</gene>
<dbReference type="Pfam" id="PF00326">
    <property type="entry name" value="Peptidase_S9"/>
    <property type="match status" value="1"/>
</dbReference>
<dbReference type="InterPro" id="IPR002470">
    <property type="entry name" value="Peptidase_S9A"/>
</dbReference>
<evidence type="ECO:0000256" key="1">
    <source>
        <dbReference type="ARBA" id="ARBA00004418"/>
    </source>
</evidence>
<evidence type="ECO:0000259" key="11">
    <source>
        <dbReference type="Pfam" id="PF02897"/>
    </source>
</evidence>
<evidence type="ECO:0000256" key="5">
    <source>
        <dbReference type="ARBA" id="ARBA00022764"/>
    </source>
</evidence>
<dbReference type="GO" id="GO:0004252">
    <property type="term" value="F:serine-type endopeptidase activity"/>
    <property type="evidence" value="ECO:0007669"/>
    <property type="project" value="InterPro"/>
</dbReference>
<evidence type="ECO:0000256" key="8">
    <source>
        <dbReference type="ARBA" id="ARBA00060121"/>
    </source>
</evidence>
<dbReference type="OrthoDB" id="9801421at2"/>
<dbReference type="SUPFAM" id="SSF50993">
    <property type="entry name" value="Peptidase/esterase 'gauge' domain"/>
    <property type="match status" value="1"/>
</dbReference>
<keyword evidence="7" id="KW-0720">Serine protease</keyword>
<evidence type="ECO:0000256" key="7">
    <source>
        <dbReference type="ARBA" id="ARBA00022825"/>
    </source>
</evidence>
<proteinExistence type="inferred from homology"/>